<evidence type="ECO:0000256" key="1">
    <source>
        <dbReference type="SAM" id="Phobius"/>
    </source>
</evidence>
<gene>
    <name evidence="2" type="ORF">ACFFQ6_07765</name>
</gene>
<evidence type="ECO:0000313" key="2">
    <source>
        <dbReference type="EMBL" id="MFB9779574.1"/>
    </source>
</evidence>
<name>A0ABV5XB65_9NOCA</name>
<keyword evidence="3" id="KW-1185">Reference proteome</keyword>
<dbReference type="RefSeq" id="WP_378374259.1">
    <property type="nucleotide sequence ID" value="NZ_JBHMAS010000006.1"/>
</dbReference>
<organism evidence="2 3">
    <name type="scientific">Rhodococcus baikonurensis</name>
    <dbReference type="NCBI Taxonomy" id="172041"/>
    <lineage>
        <taxon>Bacteria</taxon>
        <taxon>Bacillati</taxon>
        <taxon>Actinomycetota</taxon>
        <taxon>Actinomycetes</taxon>
        <taxon>Mycobacteriales</taxon>
        <taxon>Nocardiaceae</taxon>
        <taxon>Rhodococcus</taxon>
        <taxon>Rhodococcus erythropolis group</taxon>
    </lineage>
</organism>
<evidence type="ECO:0000313" key="3">
    <source>
        <dbReference type="Proteomes" id="UP001589587"/>
    </source>
</evidence>
<accession>A0ABV5XB65</accession>
<keyword evidence="1" id="KW-1133">Transmembrane helix</keyword>
<feature type="transmembrane region" description="Helical" evidence="1">
    <location>
        <begin position="36"/>
        <end position="58"/>
    </location>
</feature>
<dbReference type="Proteomes" id="UP001589587">
    <property type="component" value="Unassembled WGS sequence"/>
</dbReference>
<keyword evidence="1" id="KW-0812">Transmembrane</keyword>
<proteinExistence type="predicted"/>
<protein>
    <submittedName>
        <fullName evidence="2">Uncharacterized protein</fullName>
    </submittedName>
</protein>
<dbReference type="EMBL" id="JBHMAS010000006">
    <property type="protein sequence ID" value="MFB9779574.1"/>
    <property type="molecule type" value="Genomic_DNA"/>
</dbReference>
<reference evidence="2 3" key="1">
    <citation type="submission" date="2024-09" db="EMBL/GenBank/DDBJ databases">
        <authorList>
            <person name="Sun Q."/>
            <person name="Mori K."/>
        </authorList>
    </citation>
    <scope>NUCLEOTIDE SEQUENCE [LARGE SCALE GENOMIC DNA]</scope>
    <source>
        <strain evidence="2 3">JCM 11411</strain>
    </source>
</reference>
<sequence>MVGEAVSAAVIALVVWLQFDASLVENMDGFYRVSDAVEVCIVFGLSAGIGIVGLPLVAMRWWKVLSARSKV</sequence>
<keyword evidence="1" id="KW-0472">Membrane</keyword>
<comment type="caution">
    <text evidence="2">The sequence shown here is derived from an EMBL/GenBank/DDBJ whole genome shotgun (WGS) entry which is preliminary data.</text>
</comment>